<dbReference type="EMBL" id="CP109109">
    <property type="protein sequence ID" value="WSB98578.1"/>
    <property type="molecule type" value="Genomic_DNA"/>
</dbReference>
<gene>
    <name evidence="1" type="ORF">OG835_17110</name>
</gene>
<dbReference type="Proteomes" id="UP001348369">
    <property type="component" value="Chromosome"/>
</dbReference>
<evidence type="ECO:0000313" key="1">
    <source>
        <dbReference type="EMBL" id="WSB98578.1"/>
    </source>
</evidence>
<evidence type="ECO:0000313" key="2">
    <source>
        <dbReference type="Proteomes" id="UP001348369"/>
    </source>
</evidence>
<keyword evidence="2" id="KW-1185">Reference proteome</keyword>
<reference evidence="1" key="1">
    <citation type="submission" date="2022-10" db="EMBL/GenBank/DDBJ databases">
        <title>The complete genomes of actinobacterial strains from the NBC collection.</title>
        <authorList>
            <person name="Joergensen T.S."/>
            <person name="Alvarez Arevalo M."/>
            <person name="Sterndorff E.B."/>
            <person name="Faurdal D."/>
            <person name="Vuksanovic O."/>
            <person name="Mourched A.-S."/>
            <person name="Charusanti P."/>
            <person name="Shaw S."/>
            <person name="Blin K."/>
            <person name="Weber T."/>
        </authorList>
    </citation>
    <scope>NUCLEOTIDE SEQUENCE</scope>
    <source>
        <strain evidence="1">NBC 01771</strain>
    </source>
</reference>
<accession>A0ACD4ZK51</accession>
<protein>
    <submittedName>
        <fullName evidence="1">NACHT domain-containing protein</fullName>
    </submittedName>
</protein>
<proteinExistence type="predicted"/>
<name>A0ACD4ZK51_9ACTN</name>
<organism evidence="1 2">
    <name type="scientific">Streptomyces scopuliridis</name>
    <dbReference type="NCBI Taxonomy" id="452529"/>
    <lineage>
        <taxon>Bacteria</taxon>
        <taxon>Bacillati</taxon>
        <taxon>Actinomycetota</taxon>
        <taxon>Actinomycetes</taxon>
        <taxon>Kitasatosporales</taxon>
        <taxon>Streptomycetaceae</taxon>
        <taxon>Streptomyces</taxon>
    </lineage>
</organism>
<sequence length="1073" mass="118270">MSAARVVAVRGQTQGTGVLLTPRLVLTCAHVVGDDDRPVIAHPDRAGQVTSEVQWRDESLDTALLFTEHDLIDAERAAPLGRLRIGALATTSPLPHCQIVGFPDIQRYGDDGALELDQYRASVLPSAGALRSVLVCELDHPPATERHDGTSPLQGLSGSPVFAGPVLLGIVTRVPRGRGHLRVEGIPMDRILATDVFLDSFRSEPVTDFHPGDQRFEEQYARALRARYRKTRIFGIDELGTHETSWNLDTAYLSLEAGQRDELAPDPRVPFRSAPAQPRRIDDLLADRPRTLLRGEAGAGKTTLVWWLASHAACGTLDPELADLNGLVPFVVPLRTLHARGTDLADLDQLHTAAQIPAGRAPDGWASRVLASGRALLLVDGIDEVPPAEREKVRTWLTELLDLYPGTRCLTTVRPLAVEQDWLRSEGFEELHLLPMRDEDIQVFVTAWHRAARRECDGYPDTARAAAEQAELHELEAELRTRFRQNASLLALAQTPLLCAVICALHRRRRGLLPDTRWDLYRSTLAMLLGSRDSQREIGRPEGISMGLEEHQELLQSVAIWLVRAGQTQLSHQDAERQIEVAMRRLPQVSAQGPAATVLTHLLNRSGLLQERGDRAVQFIHRTFQDYLSARAFIEGGSLMELLQNAHDERWHDTILLAVGHCRPHEIRGLIGGLLAAGEAASDRTRREELYVLAARCFLNAVVVDETVAEEVAAHVRAILPPHPMAPEETLVSLGPYVLPFLPGPADVDSVTAERVARLICEIGGPEAIPFARRYALHESVSVRSQFAMSWSRFPAVEYAREVLARMPLADTTLVATGADQLRHLRELPAVESLGLTGSCDGAQLRTFLPGVDLRDLHVRSNKTLDELSFLRELPRLNALGLSGCSALKDLSGLRESRIEVLRMDVGRLTHADLSPIHQMPKLTGLRLIYGDSPLAQQLPTAHPEVESLIVECDKPIDFSSLPEWSSLQFLSLSFGSCAWLVHSGRSMAPARQVRNLRVRVRSGYAGLAHLAEIFPALSLLEITTEVPESRELDLTALQSLRGLRVDIVSLRHAVPPTVVGGEPFGDRLTVRG</sequence>